<evidence type="ECO:0000313" key="1">
    <source>
        <dbReference type="EMBL" id="KZT03627.1"/>
    </source>
</evidence>
<dbReference type="AlphaFoldDB" id="A0A165CX18"/>
<dbReference type="InParanoid" id="A0A165CX18"/>
<reference evidence="1 2" key="1">
    <citation type="journal article" date="2016" name="Mol. Biol. Evol.">
        <title>Comparative Genomics of Early-Diverging Mushroom-Forming Fungi Provides Insights into the Origins of Lignocellulose Decay Capabilities.</title>
        <authorList>
            <person name="Nagy L.G."/>
            <person name="Riley R."/>
            <person name="Tritt A."/>
            <person name="Adam C."/>
            <person name="Daum C."/>
            <person name="Floudas D."/>
            <person name="Sun H."/>
            <person name="Yadav J.S."/>
            <person name="Pangilinan J."/>
            <person name="Larsson K.H."/>
            <person name="Matsuura K."/>
            <person name="Barry K."/>
            <person name="Labutti K."/>
            <person name="Kuo R."/>
            <person name="Ohm R.A."/>
            <person name="Bhattacharya S.S."/>
            <person name="Shirouzu T."/>
            <person name="Yoshinaga Y."/>
            <person name="Martin F.M."/>
            <person name="Grigoriev I.V."/>
            <person name="Hibbett D.S."/>
        </authorList>
    </citation>
    <scope>NUCLEOTIDE SEQUENCE [LARGE SCALE GENOMIC DNA]</scope>
    <source>
        <strain evidence="1 2">93-53</strain>
    </source>
</reference>
<evidence type="ECO:0000313" key="2">
    <source>
        <dbReference type="Proteomes" id="UP000076871"/>
    </source>
</evidence>
<sequence length="165" mass="18110">MSTCGTIYANDPPPALLALAICLRVDNSAAISFVCPDVKPYNTTCRPLRLLRGTVSHSPSSQNMPSGSALFTRCRRAATQRHGAALHLAEHAPRLGELVVQVARLDRHLVQPAHARVERLGERVDVGARGRAARQRVLSWRMRAWRGELGRSCGRWRLGCGAVSR</sequence>
<gene>
    <name evidence="1" type="ORF">LAESUDRAFT_328995</name>
</gene>
<organism evidence="1 2">
    <name type="scientific">Laetiporus sulphureus 93-53</name>
    <dbReference type="NCBI Taxonomy" id="1314785"/>
    <lineage>
        <taxon>Eukaryota</taxon>
        <taxon>Fungi</taxon>
        <taxon>Dikarya</taxon>
        <taxon>Basidiomycota</taxon>
        <taxon>Agaricomycotina</taxon>
        <taxon>Agaricomycetes</taxon>
        <taxon>Polyporales</taxon>
        <taxon>Laetiporus</taxon>
    </lineage>
</organism>
<accession>A0A165CX18</accession>
<name>A0A165CX18_9APHY</name>
<dbReference type="RefSeq" id="XP_040761367.1">
    <property type="nucleotide sequence ID" value="XM_040902038.1"/>
</dbReference>
<proteinExistence type="predicted"/>
<protein>
    <submittedName>
        <fullName evidence="1">Uncharacterized protein</fullName>
    </submittedName>
</protein>
<keyword evidence="2" id="KW-1185">Reference proteome</keyword>
<dbReference type="EMBL" id="KV427642">
    <property type="protein sequence ID" value="KZT03627.1"/>
    <property type="molecule type" value="Genomic_DNA"/>
</dbReference>
<dbReference type="GeneID" id="63819069"/>
<dbReference type="Proteomes" id="UP000076871">
    <property type="component" value="Unassembled WGS sequence"/>
</dbReference>